<protein>
    <submittedName>
        <fullName evidence="5">Transcriptional regulator, DeoR family</fullName>
    </submittedName>
</protein>
<dbReference type="InterPro" id="IPR050313">
    <property type="entry name" value="Carb_Metab_HTH_regulators"/>
</dbReference>
<keyword evidence="6" id="KW-1185">Reference proteome</keyword>
<evidence type="ECO:0000256" key="2">
    <source>
        <dbReference type="ARBA" id="ARBA00023125"/>
    </source>
</evidence>
<reference evidence="6" key="1">
    <citation type="submission" date="2016-10" db="EMBL/GenBank/DDBJ databases">
        <authorList>
            <person name="Varghese N."/>
            <person name="Submissions S."/>
        </authorList>
    </citation>
    <scope>NUCLEOTIDE SEQUENCE [LARGE SCALE GENOMIC DNA]</scope>
    <source>
        <strain evidence="6">DSM 3695</strain>
    </source>
</reference>
<dbReference type="InterPro" id="IPR036390">
    <property type="entry name" value="WH_DNA-bd_sf"/>
</dbReference>
<dbReference type="Proteomes" id="UP000199310">
    <property type="component" value="Unassembled WGS sequence"/>
</dbReference>
<evidence type="ECO:0000259" key="4">
    <source>
        <dbReference type="PROSITE" id="PS51000"/>
    </source>
</evidence>
<dbReference type="PANTHER" id="PTHR30363">
    <property type="entry name" value="HTH-TYPE TRANSCRIPTIONAL REGULATOR SRLR-RELATED"/>
    <property type="match status" value="1"/>
</dbReference>
<sequence length="279" mass="30640">MPGRQNFTPHPVITHFNTLILSDMSMINIAERHKFILGKLQEKGYVNVLELCKELDVSGVTIRKDLKLLEDKSLLFRSHGGATVHNPYTIDKPVNEKENIRREEKHNIGLAAAALIVPNDAIIIASGTSVQALAKNIQPKGHLTVITGALNVALELLRRPEIEVIQLGGHLRNSSTSVTGSYAEKILEDFSCSKLFLGVDGIDLEFGLTTTNIMEAHLNQKMMATAQKTIVLADSSKFGKRGFGRICGLEDIDEVITDHGIGEHVVKKMEDMGVKVTIV</sequence>
<dbReference type="Pfam" id="PF08220">
    <property type="entry name" value="HTH_DeoR"/>
    <property type="match status" value="1"/>
</dbReference>
<keyword evidence="2" id="KW-0238">DNA-binding</keyword>
<dbReference type="Gene3D" id="3.40.50.1360">
    <property type="match status" value="1"/>
</dbReference>
<evidence type="ECO:0000256" key="1">
    <source>
        <dbReference type="ARBA" id="ARBA00023015"/>
    </source>
</evidence>
<evidence type="ECO:0000256" key="3">
    <source>
        <dbReference type="ARBA" id="ARBA00023163"/>
    </source>
</evidence>
<name>A0A1I0QWG6_9BACT</name>
<dbReference type="Gene3D" id="1.10.10.10">
    <property type="entry name" value="Winged helix-like DNA-binding domain superfamily/Winged helix DNA-binding domain"/>
    <property type="match status" value="1"/>
</dbReference>
<evidence type="ECO:0000313" key="5">
    <source>
        <dbReference type="EMBL" id="SEW32080.1"/>
    </source>
</evidence>
<organism evidence="5 6">
    <name type="scientific">Chitinophaga arvensicola</name>
    <dbReference type="NCBI Taxonomy" id="29529"/>
    <lineage>
        <taxon>Bacteria</taxon>
        <taxon>Pseudomonadati</taxon>
        <taxon>Bacteroidota</taxon>
        <taxon>Chitinophagia</taxon>
        <taxon>Chitinophagales</taxon>
        <taxon>Chitinophagaceae</taxon>
        <taxon>Chitinophaga</taxon>
    </lineage>
</organism>
<keyword evidence="3" id="KW-0804">Transcription</keyword>
<dbReference type="Pfam" id="PF00455">
    <property type="entry name" value="DeoRC"/>
    <property type="match status" value="1"/>
</dbReference>
<gene>
    <name evidence="5" type="ORF">SAMN04488122_1831</name>
</gene>
<dbReference type="SUPFAM" id="SSF46785">
    <property type="entry name" value="Winged helix' DNA-binding domain"/>
    <property type="match status" value="1"/>
</dbReference>
<dbReference type="GO" id="GO:0003700">
    <property type="term" value="F:DNA-binding transcription factor activity"/>
    <property type="evidence" value="ECO:0007669"/>
    <property type="project" value="InterPro"/>
</dbReference>
<keyword evidence="1" id="KW-0805">Transcription regulation</keyword>
<dbReference type="GO" id="GO:0003677">
    <property type="term" value="F:DNA binding"/>
    <property type="evidence" value="ECO:0007669"/>
    <property type="project" value="UniProtKB-KW"/>
</dbReference>
<dbReference type="PROSITE" id="PS00894">
    <property type="entry name" value="HTH_DEOR_1"/>
    <property type="match status" value="1"/>
</dbReference>
<dbReference type="InterPro" id="IPR018356">
    <property type="entry name" value="Tscrpt_reg_HTH_DeoR_CS"/>
</dbReference>
<feature type="domain" description="HTH deoR-type" evidence="4">
    <location>
        <begin position="29"/>
        <end position="84"/>
    </location>
</feature>
<dbReference type="EMBL" id="FOJG01000001">
    <property type="protein sequence ID" value="SEW32080.1"/>
    <property type="molecule type" value="Genomic_DNA"/>
</dbReference>
<dbReference type="SUPFAM" id="SSF100950">
    <property type="entry name" value="NagB/RpiA/CoA transferase-like"/>
    <property type="match status" value="1"/>
</dbReference>
<dbReference type="PRINTS" id="PR00037">
    <property type="entry name" value="HTHLACR"/>
</dbReference>
<evidence type="ECO:0000313" key="6">
    <source>
        <dbReference type="Proteomes" id="UP000199310"/>
    </source>
</evidence>
<accession>A0A1I0QWG6</accession>
<dbReference type="InterPro" id="IPR014036">
    <property type="entry name" value="DeoR-like_C"/>
</dbReference>
<dbReference type="InterPro" id="IPR036388">
    <property type="entry name" value="WH-like_DNA-bd_sf"/>
</dbReference>
<dbReference type="PROSITE" id="PS51000">
    <property type="entry name" value="HTH_DEOR_2"/>
    <property type="match status" value="1"/>
</dbReference>
<dbReference type="PANTHER" id="PTHR30363:SF44">
    <property type="entry name" value="AGA OPERON TRANSCRIPTIONAL REPRESSOR-RELATED"/>
    <property type="match status" value="1"/>
</dbReference>
<proteinExistence type="predicted"/>
<dbReference type="InterPro" id="IPR001034">
    <property type="entry name" value="DeoR_HTH"/>
</dbReference>
<dbReference type="STRING" id="29529.SAMN04488122_1831"/>
<dbReference type="AlphaFoldDB" id="A0A1I0QWG6"/>
<dbReference type="SMART" id="SM00420">
    <property type="entry name" value="HTH_DEOR"/>
    <property type="match status" value="1"/>
</dbReference>
<dbReference type="InterPro" id="IPR037171">
    <property type="entry name" value="NagB/RpiA_transferase-like"/>
</dbReference>
<dbReference type="SMART" id="SM01134">
    <property type="entry name" value="DeoRC"/>
    <property type="match status" value="1"/>
</dbReference>